<dbReference type="Gene3D" id="3.75.10.10">
    <property type="entry name" value="L-arginine/glycine Amidinotransferase, Chain A"/>
    <property type="match status" value="1"/>
</dbReference>
<dbReference type="AlphaFoldDB" id="A0A4R2R4G7"/>
<dbReference type="PANTHER" id="PTHR31377">
    <property type="entry name" value="AGMATINE DEIMINASE-RELATED"/>
    <property type="match status" value="1"/>
</dbReference>
<dbReference type="GO" id="GO:0009446">
    <property type="term" value="P:putrescine biosynthetic process"/>
    <property type="evidence" value="ECO:0007669"/>
    <property type="project" value="InterPro"/>
</dbReference>
<gene>
    <name evidence="2" type="ORF">EV191_103309</name>
</gene>
<reference evidence="2 3" key="1">
    <citation type="submission" date="2019-03" db="EMBL/GenBank/DDBJ databases">
        <title>Genomic Encyclopedia of Type Strains, Phase IV (KMG-IV): sequencing the most valuable type-strain genomes for metagenomic binning, comparative biology and taxonomic classification.</title>
        <authorList>
            <person name="Goeker M."/>
        </authorList>
    </citation>
    <scope>NUCLEOTIDE SEQUENCE [LARGE SCALE GENOMIC DNA]</scope>
    <source>
        <strain evidence="2 3">DSM 45765</strain>
    </source>
</reference>
<keyword evidence="3" id="KW-1185">Reference proteome</keyword>
<dbReference type="EMBL" id="SLXQ01000003">
    <property type="protein sequence ID" value="TCP54265.1"/>
    <property type="molecule type" value="Genomic_DNA"/>
</dbReference>
<dbReference type="InterPro" id="IPR007466">
    <property type="entry name" value="Peptidyl-Arg-deiminase_porph"/>
</dbReference>
<dbReference type="PANTHER" id="PTHR31377:SF0">
    <property type="entry name" value="AGMATINE DEIMINASE-RELATED"/>
    <property type="match status" value="1"/>
</dbReference>
<dbReference type="SUPFAM" id="SSF55909">
    <property type="entry name" value="Pentein"/>
    <property type="match status" value="1"/>
</dbReference>
<name>A0A4R2R4G7_9PSEU</name>
<dbReference type="Pfam" id="PF04371">
    <property type="entry name" value="PAD_porph"/>
    <property type="match status" value="1"/>
</dbReference>
<accession>A0A4R2R4G7</accession>
<comment type="caution">
    <text evidence="2">The sequence shown here is derived from an EMBL/GenBank/DDBJ whole genome shotgun (WGS) entry which is preliminary data.</text>
</comment>
<keyword evidence="1" id="KW-0378">Hydrolase</keyword>
<evidence type="ECO:0000313" key="3">
    <source>
        <dbReference type="Proteomes" id="UP000294911"/>
    </source>
</evidence>
<proteinExistence type="predicted"/>
<sequence length="342" mass="36302">MTTDPQTTPASTVWMPHEGSRHHCTFLAWPARTAEWDDLLDAVRSDVAGLARAISDYEPVVLLASEKDAAQAARAVGSAVEVLPLPVDDLWIRDTGPTFVHTPSGVAGIDPRFNGWGGKQDGENDRKLAERLLDCLGIPRIVAPLVTEGGSIEVDGEGTLMVTTSSVINDNRNPGRTRPELDAALRGMLGVDCVLWMPGIIGGDITDGHIDGLARFTAPGQVVLNVPGPDAPAEEQKVFQLAKETLATSTDAAGRALTVVELPEADPRKLGPRGPEFLASYINYYVVNGAVLVPAFGDLAADDRAAGLLHDLHPDRDVVQVRIDTLADGGGGIHCATQQRPL</sequence>
<protein>
    <submittedName>
        <fullName evidence="2">Agmatine deiminase</fullName>
    </submittedName>
</protein>
<organism evidence="2 3">
    <name type="scientific">Tamaricihabitans halophyticus</name>
    <dbReference type="NCBI Taxonomy" id="1262583"/>
    <lineage>
        <taxon>Bacteria</taxon>
        <taxon>Bacillati</taxon>
        <taxon>Actinomycetota</taxon>
        <taxon>Actinomycetes</taxon>
        <taxon>Pseudonocardiales</taxon>
        <taxon>Pseudonocardiaceae</taxon>
        <taxon>Tamaricihabitans</taxon>
    </lineage>
</organism>
<evidence type="ECO:0000256" key="1">
    <source>
        <dbReference type="ARBA" id="ARBA00022801"/>
    </source>
</evidence>
<evidence type="ECO:0000313" key="2">
    <source>
        <dbReference type="EMBL" id="TCP54265.1"/>
    </source>
</evidence>
<dbReference type="RefSeq" id="WP_243658898.1">
    <property type="nucleotide sequence ID" value="NZ_SLXQ01000003.1"/>
</dbReference>
<dbReference type="Proteomes" id="UP000294911">
    <property type="component" value="Unassembled WGS sequence"/>
</dbReference>
<dbReference type="GO" id="GO:0004668">
    <property type="term" value="F:protein-arginine deiminase activity"/>
    <property type="evidence" value="ECO:0007669"/>
    <property type="project" value="InterPro"/>
</dbReference>
<dbReference type="GO" id="GO:0047632">
    <property type="term" value="F:agmatine deiminase activity"/>
    <property type="evidence" value="ECO:0007669"/>
    <property type="project" value="TreeGrafter"/>
</dbReference>